<feature type="domain" description="RNase H type-1" evidence="1">
    <location>
        <begin position="19"/>
        <end position="120"/>
    </location>
</feature>
<accession>A0A7J9IG66</accession>
<dbReference type="OrthoDB" id="983590at2759"/>
<dbReference type="PANTHER" id="PTHR47074:SF48">
    <property type="entry name" value="POLYNUCLEOTIDYL TRANSFERASE, RIBONUCLEASE H-LIKE SUPERFAMILY PROTEIN"/>
    <property type="match status" value="1"/>
</dbReference>
<evidence type="ECO:0000259" key="1">
    <source>
        <dbReference type="Pfam" id="PF13456"/>
    </source>
</evidence>
<dbReference type="GO" id="GO:0004523">
    <property type="term" value="F:RNA-DNA hybrid ribonuclease activity"/>
    <property type="evidence" value="ECO:0007669"/>
    <property type="project" value="InterPro"/>
</dbReference>
<dbReference type="InterPro" id="IPR052929">
    <property type="entry name" value="RNase_H-like_EbsB-rel"/>
</dbReference>
<protein>
    <recommendedName>
        <fullName evidence="1">RNase H type-1 domain-containing protein</fullName>
    </recommendedName>
</protein>
<dbReference type="Gene3D" id="3.30.420.10">
    <property type="entry name" value="Ribonuclease H-like superfamily/Ribonuclease H"/>
    <property type="match status" value="1"/>
</dbReference>
<organism evidence="2 3">
    <name type="scientific">Gossypium harknessii</name>
    <dbReference type="NCBI Taxonomy" id="34285"/>
    <lineage>
        <taxon>Eukaryota</taxon>
        <taxon>Viridiplantae</taxon>
        <taxon>Streptophyta</taxon>
        <taxon>Embryophyta</taxon>
        <taxon>Tracheophyta</taxon>
        <taxon>Spermatophyta</taxon>
        <taxon>Magnoliopsida</taxon>
        <taxon>eudicotyledons</taxon>
        <taxon>Gunneridae</taxon>
        <taxon>Pentapetalae</taxon>
        <taxon>rosids</taxon>
        <taxon>malvids</taxon>
        <taxon>Malvales</taxon>
        <taxon>Malvaceae</taxon>
        <taxon>Malvoideae</taxon>
        <taxon>Gossypium</taxon>
    </lineage>
</organism>
<dbReference type="InterPro" id="IPR036397">
    <property type="entry name" value="RNaseH_sf"/>
</dbReference>
<evidence type="ECO:0000313" key="2">
    <source>
        <dbReference type="EMBL" id="MBA0820584.1"/>
    </source>
</evidence>
<sequence length="121" mass="13499">APACQKWKKPPRGFVKVNFNVVVAQNRTGYKMVIRDGDGFVIGGGGGFKNEELIRQWAEIYAFVESVKLARNMNISKALFETDCTYLANKVNKCDSDIIIMGTCIKEIFNSMDMFGSVSIC</sequence>
<evidence type="ECO:0000313" key="3">
    <source>
        <dbReference type="Proteomes" id="UP000593560"/>
    </source>
</evidence>
<dbReference type="AlphaFoldDB" id="A0A7J9IG66"/>
<dbReference type="PANTHER" id="PTHR47074">
    <property type="entry name" value="BNAC02G40300D PROTEIN"/>
    <property type="match status" value="1"/>
</dbReference>
<keyword evidence="3" id="KW-1185">Reference proteome</keyword>
<dbReference type="SUPFAM" id="SSF53098">
    <property type="entry name" value="Ribonuclease H-like"/>
    <property type="match status" value="1"/>
</dbReference>
<dbReference type="GO" id="GO:0003676">
    <property type="term" value="F:nucleic acid binding"/>
    <property type="evidence" value="ECO:0007669"/>
    <property type="project" value="InterPro"/>
</dbReference>
<dbReference type="EMBL" id="JABFAD010335232">
    <property type="protein sequence ID" value="MBA0820584.1"/>
    <property type="molecule type" value="Genomic_DNA"/>
</dbReference>
<feature type="non-terminal residue" evidence="2">
    <location>
        <position position="1"/>
    </location>
</feature>
<comment type="caution">
    <text evidence="2">The sequence shown here is derived from an EMBL/GenBank/DDBJ whole genome shotgun (WGS) entry which is preliminary data.</text>
</comment>
<dbReference type="InterPro" id="IPR002156">
    <property type="entry name" value="RNaseH_domain"/>
</dbReference>
<dbReference type="InterPro" id="IPR012337">
    <property type="entry name" value="RNaseH-like_sf"/>
</dbReference>
<gene>
    <name evidence="2" type="ORF">Gohar_021390</name>
</gene>
<dbReference type="Pfam" id="PF13456">
    <property type="entry name" value="RVT_3"/>
    <property type="match status" value="1"/>
</dbReference>
<name>A0A7J9IG66_9ROSI</name>
<dbReference type="Proteomes" id="UP000593560">
    <property type="component" value="Unassembled WGS sequence"/>
</dbReference>
<proteinExistence type="predicted"/>
<reference evidence="2 3" key="1">
    <citation type="journal article" date="2019" name="Genome Biol. Evol.">
        <title>Insights into the evolution of the New World diploid cottons (Gossypium, subgenus Houzingenia) based on genome sequencing.</title>
        <authorList>
            <person name="Grover C.E."/>
            <person name="Arick M.A. 2nd"/>
            <person name="Thrash A."/>
            <person name="Conover J.L."/>
            <person name="Sanders W.S."/>
            <person name="Peterson D.G."/>
            <person name="Frelichowski J.E."/>
            <person name="Scheffler J.A."/>
            <person name="Scheffler B.E."/>
            <person name="Wendel J.F."/>
        </authorList>
    </citation>
    <scope>NUCLEOTIDE SEQUENCE [LARGE SCALE GENOMIC DNA]</scope>
    <source>
        <strain evidence="2">0</strain>
        <tissue evidence="2">Leaf</tissue>
    </source>
</reference>